<dbReference type="EMBL" id="JAJNAY010000001">
    <property type="protein sequence ID" value="MCD1116780.1"/>
    <property type="molecule type" value="Genomic_DNA"/>
</dbReference>
<organism evidence="1 2">
    <name type="scientific">Chryseobacterium turcicum</name>
    <dbReference type="NCBI Taxonomy" id="2898076"/>
    <lineage>
        <taxon>Bacteria</taxon>
        <taxon>Pseudomonadati</taxon>
        <taxon>Bacteroidota</taxon>
        <taxon>Flavobacteriia</taxon>
        <taxon>Flavobacteriales</taxon>
        <taxon>Weeksellaceae</taxon>
        <taxon>Chryseobacterium group</taxon>
        <taxon>Chryseobacterium</taxon>
    </lineage>
</organism>
<name>A0A9Q3V3S6_9FLAO</name>
<proteinExistence type="predicted"/>
<evidence type="ECO:0000313" key="2">
    <source>
        <dbReference type="Proteomes" id="UP001108025"/>
    </source>
</evidence>
<reference evidence="1" key="1">
    <citation type="submission" date="2021-11" db="EMBL/GenBank/DDBJ databases">
        <title>Description of novel Chryseobacterium species.</title>
        <authorList>
            <person name="Saticioglu I.B."/>
            <person name="Ay H."/>
            <person name="Altun S."/>
            <person name="Duman M."/>
        </authorList>
    </citation>
    <scope>NUCLEOTIDE SEQUENCE</scope>
    <source>
        <strain evidence="1">C-17</strain>
    </source>
</reference>
<keyword evidence="2" id="KW-1185">Reference proteome</keyword>
<dbReference type="Proteomes" id="UP001108025">
    <property type="component" value="Unassembled WGS sequence"/>
</dbReference>
<sequence>MESFESIQNKLLRVISESSDREKIFRLWRFWNDEDSNLSVSEPNAFYQSEKPMKDEEVEEYFKEEEIILPDYVMKMIEHGMDDVKNGRVIDNEEVEKYFEEWLKD</sequence>
<dbReference type="AlphaFoldDB" id="A0A9Q3V3S6"/>
<accession>A0A9Q3V3S6</accession>
<evidence type="ECO:0000313" key="1">
    <source>
        <dbReference type="EMBL" id="MCD1116780.1"/>
    </source>
</evidence>
<comment type="caution">
    <text evidence="1">The sequence shown here is derived from an EMBL/GenBank/DDBJ whole genome shotgun (WGS) entry which is preliminary data.</text>
</comment>
<dbReference type="RefSeq" id="WP_230668550.1">
    <property type="nucleotide sequence ID" value="NZ_JAJNAY010000001.1"/>
</dbReference>
<protein>
    <submittedName>
        <fullName evidence="1">Uncharacterized protein</fullName>
    </submittedName>
</protein>
<gene>
    <name evidence="1" type="ORF">LO744_07915</name>
</gene>